<keyword evidence="3" id="KW-1185">Reference proteome</keyword>
<dbReference type="PANTHER" id="PTHR33086">
    <property type="entry name" value="OS05G0468200 PROTEIN-RELATED"/>
    <property type="match status" value="1"/>
</dbReference>
<dbReference type="AlphaFoldDB" id="A0A0D9ZE69"/>
<dbReference type="EnsemblPlants" id="OGLUM03G36560.1">
    <property type="protein sequence ID" value="OGLUM03G36560.1"/>
    <property type="gene ID" value="OGLUM03G36560"/>
</dbReference>
<accession>A0A0D9ZE69</accession>
<dbReference type="InterPro" id="IPR011676">
    <property type="entry name" value="DUF1618"/>
</dbReference>
<organism evidence="2">
    <name type="scientific">Oryza glumipatula</name>
    <dbReference type="NCBI Taxonomy" id="40148"/>
    <lineage>
        <taxon>Eukaryota</taxon>
        <taxon>Viridiplantae</taxon>
        <taxon>Streptophyta</taxon>
        <taxon>Embryophyta</taxon>
        <taxon>Tracheophyta</taxon>
        <taxon>Spermatophyta</taxon>
        <taxon>Magnoliopsida</taxon>
        <taxon>Liliopsida</taxon>
        <taxon>Poales</taxon>
        <taxon>Poaceae</taxon>
        <taxon>BOP clade</taxon>
        <taxon>Oryzoideae</taxon>
        <taxon>Oryzeae</taxon>
        <taxon>Oryzinae</taxon>
        <taxon>Oryza</taxon>
    </lineage>
</organism>
<evidence type="ECO:0000259" key="1">
    <source>
        <dbReference type="Pfam" id="PF07762"/>
    </source>
</evidence>
<dbReference type="PANTHER" id="PTHR33086:SF81">
    <property type="entry name" value="OS03G0789900 PROTEIN"/>
    <property type="match status" value="1"/>
</dbReference>
<dbReference type="Pfam" id="PF07762">
    <property type="entry name" value="DUF1618"/>
    <property type="match status" value="1"/>
</dbReference>
<feature type="domain" description="DUF1618" evidence="1">
    <location>
        <begin position="284"/>
        <end position="417"/>
    </location>
</feature>
<evidence type="ECO:0000313" key="2">
    <source>
        <dbReference type="EnsemblPlants" id="OGLUM03G36560.1"/>
    </source>
</evidence>
<dbReference type="Gramene" id="OGLUM03G36560.1">
    <property type="protein sequence ID" value="OGLUM03G36560.1"/>
    <property type="gene ID" value="OGLUM03G36560"/>
</dbReference>
<sequence>MSPPFPSWSVLDGDASHDAAAYADQRPPLRCLRLATKSRHAWGFDALGDNVQAGFDAESLVWCLDLEARIADAPKLSSFSLRGGESSSGERLFPFVHAVDKNIVVFTSDLPQAPCSAYIIYDTIGKVLSMIPCEPSCCEVSRTTRLLIARRHPGYNDQSYALVLMAKTPKFAGEDDAKFAGGDDAKGKGKMPEFAEEDVLTGDEEDVLTGEDVFLGKAKKVEFAGGEDDGDSDINWQDVLLLWPSSSSSPWELTKTANLPNQWLDDESSFVADLTFSFEGHGFWADLLCGVLFCSCDDLLSDKVDRVDFSFINLPMGCQADVRYTGQVAAPEVYRTMGCAGGSIRFISIDGFLEYINPGDRYVTLWRLLLKSNTWVKEYEISLKELWNQQEFYNANLPMSMTPMYPILSSLEEHIIYFMLGEFNQDRDGIAFPVGAYYLLQVDMSCGRIVSSAPLPSACSLAPVVGGSDFISYLPHDTLYDRDVVSSVVSQSMSGCYQFGPATGMKGLQSGGGLGLLGNCSNLEGRLLVTILKGKF</sequence>
<proteinExistence type="predicted"/>
<reference evidence="2" key="2">
    <citation type="submission" date="2018-05" db="EMBL/GenBank/DDBJ databases">
        <title>OgluRS3 (Oryza glumaepatula Reference Sequence Version 3).</title>
        <authorList>
            <person name="Zhang J."/>
            <person name="Kudrna D."/>
            <person name="Lee S."/>
            <person name="Talag J."/>
            <person name="Welchert J."/>
            <person name="Wing R.A."/>
        </authorList>
    </citation>
    <scope>NUCLEOTIDE SEQUENCE [LARGE SCALE GENOMIC DNA]</scope>
</reference>
<evidence type="ECO:0000313" key="3">
    <source>
        <dbReference type="Proteomes" id="UP000026961"/>
    </source>
</evidence>
<protein>
    <recommendedName>
        <fullName evidence="1">DUF1618 domain-containing protein</fullName>
    </recommendedName>
</protein>
<name>A0A0D9ZE69_9ORYZ</name>
<dbReference type="Proteomes" id="UP000026961">
    <property type="component" value="Chromosome 3"/>
</dbReference>
<reference evidence="2" key="1">
    <citation type="submission" date="2015-04" db="UniProtKB">
        <authorList>
            <consortium name="EnsemblPlants"/>
        </authorList>
    </citation>
    <scope>IDENTIFICATION</scope>
</reference>